<dbReference type="Pfam" id="PF03992">
    <property type="entry name" value="ABM"/>
    <property type="match status" value="1"/>
</dbReference>
<comment type="caution">
    <text evidence="2">The sequence shown here is derived from an EMBL/GenBank/DDBJ whole genome shotgun (WGS) entry which is preliminary data.</text>
</comment>
<gene>
    <name evidence="2" type="ORF">SAMN02983011_01419</name>
</gene>
<evidence type="ECO:0000313" key="3">
    <source>
        <dbReference type="Proteomes" id="UP000181860"/>
    </source>
</evidence>
<accession>A0ABY0MC55</accession>
<dbReference type="InterPro" id="IPR011008">
    <property type="entry name" value="Dimeric_a/b-barrel"/>
</dbReference>
<dbReference type="Gene3D" id="3.30.70.100">
    <property type="match status" value="1"/>
</dbReference>
<name>A0ABY0MC55_9LACO</name>
<proteinExistence type="predicted"/>
<sequence>MSLTVNLYYTGKNGSAQKFAKEIKESGLADQIRQEAGNLRYDYFQPLSDPDTILLIPGKIKNQLITITKLQ</sequence>
<keyword evidence="3" id="KW-1185">Reference proteome</keyword>
<keyword evidence="2" id="KW-0560">Oxidoreductase</keyword>
<dbReference type="Proteomes" id="UP000181860">
    <property type="component" value="Unassembled WGS sequence"/>
</dbReference>
<reference evidence="2 3" key="1">
    <citation type="submission" date="2016-10" db="EMBL/GenBank/DDBJ databases">
        <authorList>
            <person name="Varghese N."/>
            <person name="Submissions S."/>
        </authorList>
    </citation>
    <scope>NUCLEOTIDE SEQUENCE [LARGE SCALE GENOMIC DNA]</scope>
    <source>
        <strain evidence="2 3">ATCC 43761</strain>
    </source>
</reference>
<evidence type="ECO:0000313" key="2">
    <source>
        <dbReference type="EMBL" id="SDA57244.1"/>
    </source>
</evidence>
<dbReference type="InterPro" id="IPR007138">
    <property type="entry name" value="ABM_dom"/>
</dbReference>
<protein>
    <submittedName>
        <fullName evidence="2">Antibiotic biosynthesis monooxygenase</fullName>
    </submittedName>
</protein>
<dbReference type="SUPFAM" id="SSF54909">
    <property type="entry name" value="Dimeric alpha+beta barrel"/>
    <property type="match status" value="1"/>
</dbReference>
<dbReference type="EMBL" id="FMXC01000014">
    <property type="protein sequence ID" value="SDA57244.1"/>
    <property type="molecule type" value="Genomic_DNA"/>
</dbReference>
<feature type="domain" description="ABM" evidence="1">
    <location>
        <begin position="3"/>
        <end position="56"/>
    </location>
</feature>
<evidence type="ECO:0000259" key="1">
    <source>
        <dbReference type="Pfam" id="PF03992"/>
    </source>
</evidence>
<dbReference type="GO" id="GO:0004497">
    <property type="term" value="F:monooxygenase activity"/>
    <property type="evidence" value="ECO:0007669"/>
    <property type="project" value="UniProtKB-KW"/>
</dbReference>
<keyword evidence="2" id="KW-0503">Monooxygenase</keyword>
<organism evidence="2 3">
    <name type="scientific">Lactobacillus kefiranofaciens</name>
    <dbReference type="NCBI Taxonomy" id="267818"/>
    <lineage>
        <taxon>Bacteria</taxon>
        <taxon>Bacillati</taxon>
        <taxon>Bacillota</taxon>
        <taxon>Bacilli</taxon>
        <taxon>Lactobacillales</taxon>
        <taxon>Lactobacillaceae</taxon>
        <taxon>Lactobacillus</taxon>
    </lineage>
</organism>